<reference evidence="2 3" key="1">
    <citation type="submission" date="2024-10" db="EMBL/GenBank/DDBJ databases">
        <title>The Natural Products Discovery Center: Release of the First 8490 Sequenced Strains for Exploring Actinobacteria Biosynthetic Diversity.</title>
        <authorList>
            <person name="Kalkreuter E."/>
            <person name="Kautsar S.A."/>
            <person name="Yang D."/>
            <person name="Bader C.D."/>
            <person name="Teijaro C.N."/>
            <person name="Fluegel L."/>
            <person name="Davis C.M."/>
            <person name="Simpson J.R."/>
            <person name="Lauterbach L."/>
            <person name="Steele A.D."/>
            <person name="Gui C."/>
            <person name="Meng S."/>
            <person name="Li G."/>
            <person name="Viehrig K."/>
            <person name="Ye F."/>
            <person name="Su P."/>
            <person name="Kiefer A.F."/>
            <person name="Nichols A."/>
            <person name="Cepeda A.J."/>
            <person name="Yan W."/>
            <person name="Fan B."/>
            <person name="Jiang Y."/>
            <person name="Adhikari A."/>
            <person name="Zheng C.-J."/>
            <person name="Schuster L."/>
            <person name="Cowan T.M."/>
            <person name="Smanski M.J."/>
            <person name="Chevrette M.G."/>
            <person name="De Carvalho L.P.S."/>
            <person name="Shen B."/>
        </authorList>
    </citation>
    <scope>NUCLEOTIDE SEQUENCE [LARGE SCALE GENOMIC DNA]</scope>
    <source>
        <strain evidence="2 3">NPDC048229</strain>
    </source>
</reference>
<organism evidence="2 3">
    <name type="scientific">Streptomyces omiyaensis</name>
    <dbReference type="NCBI Taxonomy" id="68247"/>
    <lineage>
        <taxon>Bacteria</taxon>
        <taxon>Bacillati</taxon>
        <taxon>Actinomycetota</taxon>
        <taxon>Actinomycetes</taxon>
        <taxon>Kitasatosporales</taxon>
        <taxon>Streptomycetaceae</taxon>
        <taxon>Streptomyces</taxon>
    </lineage>
</organism>
<gene>
    <name evidence="2" type="ORF">ACGFYS_04325</name>
</gene>
<evidence type="ECO:0000313" key="3">
    <source>
        <dbReference type="Proteomes" id="UP001604282"/>
    </source>
</evidence>
<accession>A0ABW7BKU3</accession>
<dbReference type="RefSeq" id="WP_392879534.1">
    <property type="nucleotide sequence ID" value="NZ_JBICZW010000002.1"/>
</dbReference>
<evidence type="ECO:0000313" key="2">
    <source>
        <dbReference type="EMBL" id="MFG3188144.1"/>
    </source>
</evidence>
<dbReference type="EMBL" id="JBICZW010000002">
    <property type="protein sequence ID" value="MFG3188144.1"/>
    <property type="molecule type" value="Genomic_DNA"/>
</dbReference>
<evidence type="ECO:0008006" key="4">
    <source>
        <dbReference type="Google" id="ProtNLM"/>
    </source>
</evidence>
<keyword evidence="1" id="KW-1133">Transmembrane helix</keyword>
<evidence type="ECO:0000256" key="1">
    <source>
        <dbReference type="SAM" id="Phobius"/>
    </source>
</evidence>
<dbReference type="Proteomes" id="UP001604282">
    <property type="component" value="Unassembled WGS sequence"/>
</dbReference>
<keyword evidence="1" id="KW-0472">Membrane</keyword>
<feature type="transmembrane region" description="Helical" evidence="1">
    <location>
        <begin position="43"/>
        <end position="65"/>
    </location>
</feature>
<sequence length="111" mass="11526">MPPWPRHRVRRVALHGRAQLVTAASFALWSAAGRAGEPAVGSALGLVALLALLAAPILLVVAPLGPRADGIRARRVVRVIPAGGPAGRGFESGHGFLRQAHGRLPETAPSR</sequence>
<keyword evidence="3" id="KW-1185">Reference proteome</keyword>
<protein>
    <recommendedName>
        <fullName evidence="4">Integral membrane protein</fullName>
    </recommendedName>
</protein>
<keyword evidence="1" id="KW-0812">Transmembrane</keyword>
<name>A0ABW7BKU3_9ACTN</name>
<proteinExistence type="predicted"/>
<comment type="caution">
    <text evidence="2">The sequence shown here is derived from an EMBL/GenBank/DDBJ whole genome shotgun (WGS) entry which is preliminary data.</text>
</comment>